<reference evidence="2 3" key="1">
    <citation type="journal article" date="2021" name="Elife">
        <title>Chloroplast acquisition without the gene transfer in kleptoplastic sea slugs, Plakobranchus ocellatus.</title>
        <authorList>
            <person name="Maeda T."/>
            <person name="Takahashi S."/>
            <person name="Yoshida T."/>
            <person name="Shimamura S."/>
            <person name="Takaki Y."/>
            <person name="Nagai Y."/>
            <person name="Toyoda A."/>
            <person name="Suzuki Y."/>
            <person name="Arimoto A."/>
            <person name="Ishii H."/>
            <person name="Satoh N."/>
            <person name="Nishiyama T."/>
            <person name="Hasebe M."/>
            <person name="Maruyama T."/>
            <person name="Minagawa J."/>
            <person name="Obokata J."/>
            <person name="Shigenobu S."/>
        </authorList>
    </citation>
    <scope>NUCLEOTIDE SEQUENCE [LARGE SCALE GENOMIC DNA]</scope>
</reference>
<sequence>MVMGMMLMLMLIVMILVLFVVMLMILVMTILVVVMILTSGKVTGNNSPLRRGTGCYHGRGVGFLYRGRDDGGGDFGGVILLLGIVMLILLVLHGSGGGDTFSISYGSDTFGGVAMVVIQLVADTE</sequence>
<keyword evidence="1" id="KW-0812">Transmembrane</keyword>
<feature type="transmembrane region" description="Helical" evidence="1">
    <location>
        <begin position="7"/>
        <end position="37"/>
    </location>
</feature>
<keyword evidence="1" id="KW-0472">Membrane</keyword>
<comment type="caution">
    <text evidence="2">The sequence shown here is derived from an EMBL/GenBank/DDBJ whole genome shotgun (WGS) entry which is preliminary data.</text>
</comment>
<dbReference type="Proteomes" id="UP000735302">
    <property type="component" value="Unassembled WGS sequence"/>
</dbReference>
<keyword evidence="3" id="KW-1185">Reference proteome</keyword>
<dbReference type="AlphaFoldDB" id="A0AAV4DVU8"/>
<accession>A0AAV4DVU8</accession>
<keyword evidence="1" id="KW-1133">Transmembrane helix</keyword>
<protein>
    <submittedName>
        <fullName evidence="2">Uncharacterized protein</fullName>
    </submittedName>
</protein>
<evidence type="ECO:0000313" key="2">
    <source>
        <dbReference type="EMBL" id="GFO48378.1"/>
    </source>
</evidence>
<feature type="transmembrane region" description="Helical" evidence="1">
    <location>
        <begin position="75"/>
        <end position="93"/>
    </location>
</feature>
<evidence type="ECO:0000313" key="3">
    <source>
        <dbReference type="Proteomes" id="UP000735302"/>
    </source>
</evidence>
<organism evidence="2 3">
    <name type="scientific">Plakobranchus ocellatus</name>
    <dbReference type="NCBI Taxonomy" id="259542"/>
    <lineage>
        <taxon>Eukaryota</taxon>
        <taxon>Metazoa</taxon>
        <taxon>Spiralia</taxon>
        <taxon>Lophotrochozoa</taxon>
        <taxon>Mollusca</taxon>
        <taxon>Gastropoda</taxon>
        <taxon>Heterobranchia</taxon>
        <taxon>Euthyneura</taxon>
        <taxon>Panpulmonata</taxon>
        <taxon>Sacoglossa</taxon>
        <taxon>Placobranchoidea</taxon>
        <taxon>Plakobranchidae</taxon>
        <taxon>Plakobranchus</taxon>
    </lineage>
</organism>
<evidence type="ECO:0000256" key="1">
    <source>
        <dbReference type="SAM" id="Phobius"/>
    </source>
</evidence>
<proteinExistence type="predicted"/>
<gene>
    <name evidence="2" type="ORF">PoB_007488300</name>
</gene>
<name>A0AAV4DVU8_9GAST</name>
<dbReference type="EMBL" id="BLXT01008388">
    <property type="protein sequence ID" value="GFO48378.1"/>
    <property type="molecule type" value="Genomic_DNA"/>
</dbReference>